<dbReference type="AlphaFoldDB" id="A0A8S9WWQ0"/>
<dbReference type="InterPro" id="IPR036388">
    <property type="entry name" value="WH-like_DNA-bd_sf"/>
</dbReference>
<reference evidence="7" key="1">
    <citation type="journal article" date="2021" name="Mol. Ecol. Resour.">
        <title>Apolygus lucorum genome provides insights into omnivorousness and mesophyll feeding.</title>
        <authorList>
            <person name="Liu Y."/>
            <person name="Liu H."/>
            <person name="Wang H."/>
            <person name="Huang T."/>
            <person name="Liu B."/>
            <person name="Yang B."/>
            <person name="Yin L."/>
            <person name="Li B."/>
            <person name="Zhang Y."/>
            <person name="Zhang S."/>
            <person name="Jiang F."/>
            <person name="Zhang X."/>
            <person name="Ren Y."/>
            <person name="Wang B."/>
            <person name="Wang S."/>
            <person name="Lu Y."/>
            <person name="Wu K."/>
            <person name="Fan W."/>
            <person name="Wang G."/>
        </authorList>
    </citation>
    <scope>NUCLEOTIDE SEQUENCE</scope>
    <source>
        <strain evidence="7">12Hb</strain>
    </source>
</reference>
<evidence type="ECO:0000256" key="3">
    <source>
        <dbReference type="ARBA" id="ARBA00023242"/>
    </source>
</evidence>
<comment type="caution">
    <text evidence="7">The sequence shown here is derived from an EMBL/GenBank/DDBJ whole genome shotgun (WGS) entry which is preliminary data.</text>
</comment>
<dbReference type="PANTHER" id="PTHR46262">
    <property type="entry name" value="FORKHEAD BOX PROTEIN BINIOU"/>
    <property type="match status" value="1"/>
</dbReference>
<dbReference type="PANTHER" id="PTHR46262:SF2">
    <property type="entry name" value="FORKHEAD BOX PROTEIN BINIOU"/>
    <property type="match status" value="1"/>
</dbReference>
<keyword evidence="2 4" id="KW-0238">DNA-binding</keyword>
<keyword evidence="3 4" id="KW-0539">Nucleus</keyword>
<evidence type="ECO:0000259" key="6">
    <source>
        <dbReference type="PROSITE" id="PS50039"/>
    </source>
</evidence>
<dbReference type="InterPro" id="IPR030456">
    <property type="entry name" value="TF_fork_head_CS_2"/>
</dbReference>
<evidence type="ECO:0000256" key="4">
    <source>
        <dbReference type="PROSITE-ProRule" id="PRU00089"/>
    </source>
</evidence>
<evidence type="ECO:0000313" key="8">
    <source>
        <dbReference type="Proteomes" id="UP000466442"/>
    </source>
</evidence>
<feature type="domain" description="Fork-head" evidence="6">
    <location>
        <begin position="1"/>
        <end position="80"/>
    </location>
</feature>
<dbReference type="FunFam" id="1.10.10.10:FF:000071">
    <property type="entry name" value="Forkhead box F1"/>
    <property type="match status" value="1"/>
</dbReference>
<gene>
    <name evidence="7" type="ORF">GE061_005082</name>
</gene>
<dbReference type="SMART" id="SM00339">
    <property type="entry name" value="FH"/>
    <property type="match status" value="1"/>
</dbReference>
<keyword evidence="8" id="KW-1185">Reference proteome</keyword>
<dbReference type="GO" id="GO:0000981">
    <property type="term" value="F:DNA-binding transcription factor activity, RNA polymerase II-specific"/>
    <property type="evidence" value="ECO:0007669"/>
    <property type="project" value="TreeGrafter"/>
</dbReference>
<feature type="DNA-binding region" description="Fork-head" evidence="4">
    <location>
        <begin position="1"/>
        <end position="80"/>
    </location>
</feature>
<protein>
    <recommendedName>
        <fullName evidence="6">Fork-head domain-containing protein</fullName>
    </recommendedName>
</protein>
<dbReference type="GO" id="GO:0009887">
    <property type="term" value="P:animal organ morphogenesis"/>
    <property type="evidence" value="ECO:0007669"/>
    <property type="project" value="TreeGrafter"/>
</dbReference>
<sequence>ASPAKRLTLSEIYTFLQQRFPFFRGPYQGWKNSVRHNLSLNECFIKLPKGLGRPGKGHYWTIDPASELMFEEGSFRRRPRGFRRKCQAMRGPSFAPAAFDPMGQQPHHQAAHPHHGGHLGGNPGAAPETLTYAPVASTGLAHYGAGYPTSEYAGYATAAVVDQSWSSYLPQPETVIHDHVDYYNQYIPPQTDNGLRGMLQSSPVERKPFIGSPPPPMLPQHHPHHHSQPSSPALPFYEKFG</sequence>
<dbReference type="InterPro" id="IPR001766">
    <property type="entry name" value="Fork_head_dom"/>
</dbReference>
<dbReference type="Pfam" id="PF00250">
    <property type="entry name" value="Forkhead"/>
    <property type="match status" value="1"/>
</dbReference>
<organism evidence="7 8">
    <name type="scientific">Apolygus lucorum</name>
    <name type="common">Small green plant bug</name>
    <name type="synonym">Lygocoris lucorum</name>
    <dbReference type="NCBI Taxonomy" id="248454"/>
    <lineage>
        <taxon>Eukaryota</taxon>
        <taxon>Metazoa</taxon>
        <taxon>Ecdysozoa</taxon>
        <taxon>Arthropoda</taxon>
        <taxon>Hexapoda</taxon>
        <taxon>Insecta</taxon>
        <taxon>Pterygota</taxon>
        <taxon>Neoptera</taxon>
        <taxon>Paraneoptera</taxon>
        <taxon>Hemiptera</taxon>
        <taxon>Heteroptera</taxon>
        <taxon>Panheteroptera</taxon>
        <taxon>Cimicomorpha</taxon>
        <taxon>Miridae</taxon>
        <taxon>Mirini</taxon>
        <taxon>Apolygus</taxon>
    </lineage>
</organism>
<dbReference type="SUPFAM" id="SSF46785">
    <property type="entry name" value="Winged helix' DNA-binding domain"/>
    <property type="match status" value="1"/>
</dbReference>
<dbReference type="InterPro" id="IPR051770">
    <property type="entry name" value="Forkhead_box_regulator"/>
</dbReference>
<dbReference type="EMBL" id="WIXP02000013">
    <property type="protein sequence ID" value="KAF6200639.1"/>
    <property type="molecule type" value="Genomic_DNA"/>
</dbReference>
<dbReference type="PROSITE" id="PS50039">
    <property type="entry name" value="FORK_HEAD_3"/>
    <property type="match status" value="1"/>
</dbReference>
<evidence type="ECO:0000256" key="1">
    <source>
        <dbReference type="ARBA" id="ARBA00004123"/>
    </source>
</evidence>
<dbReference type="Gene3D" id="1.10.10.10">
    <property type="entry name" value="Winged helix-like DNA-binding domain superfamily/Winged helix DNA-binding domain"/>
    <property type="match status" value="1"/>
</dbReference>
<dbReference type="GO" id="GO:0005634">
    <property type="term" value="C:nucleus"/>
    <property type="evidence" value="ECO:0007669"/>
    <property type="project" value="UniProtKB-SubCell"/>
</dbReference>
<comment type="subcellular location">
    <subcellularLocation>
        <location evidence="1 4">Nucleus</location>
    </subcellularLocation>
</comment>
<dbReference type="GO" id="GO:0001710">
    <property type="term" value="P:mesodermal cell fate commitment"/>
    <property type="evidence" value="ECO:0007669"/>
    <property type="project" value="UniProtKB-ARBA"/>
</dbReference>
<name>A0A8S9WWQ0_APOLU</name>
<dbReference type="OrthoDB" id="5954824at2759"/>
<feature type="region of interest" description="Disordered" evidence="5">
    <location>
        <begin position="103"/>
        <end position="127"/>
    </location>
</feature>
<accession>A0A8S9WWQ0</accession>
<dbReference type="InterPro" id="IPR036390">
    <property type="entry name" value="WH_DNA-bd_sf"/>
</dbReference>
<evidence type="ECO:0000256" key="2">
    <source>
        <dbReference type="ARBA" id="ARBA00023125"/>
    </source>
</evidence>
<evidence type="ECO:0000256" key="5">
    <source>
        <dbReference type="SAM" id="MobiDB-lite"/>
    </source>
</evidence>
<feature type="region of interest" description="Disordered" evidence="5">
    <location>
        <begin position="206"/>
        <end position="241"/>
    </location>
</feature>
<dbReference type="Proteomes" id="UP000466442">
    <property type="component" value="Unassembled WGS sequence"/>
</dbReference>
<feature type="non-terminal residue" evidence="7">
    <location>
        <position position="241"/>
    </location>
</feature>
<dbReference type="PROSITE" id="PS00658">
    <property type="entry name" value="FORK_HEAD_2"/>
    <property type="match status" value="1"/>
</dbReference>
<dbReference type="PRINTS" id="PR00053">
    <property type="entry name" value="FORKHEAD"/>
</dbReference>
<proteinExistence type="predicted"/>
<dbReference type="GO" id="GO:0000978">
    <property type="term" value="F:RNA polymerase II cis-regulatory region sequence-specific DNA binding"/>
    <property type="evidence" value="ECO:0007669"/>
    <property type="project" value="TreeGrafter"/>
</dbReference>
<evidence type="ECO:0000313" key="7">
    <source>
        <dbReference type="EMBL" id="KAF6200639.1"/>
    </source>
</evidence>